<dbReference type="RefSeq" id="WP_207336312.1">
    <property type="nucleotide sequence ID" value="NZ_JAFMYU010000011.1"/>
</dbReference>
<proteinExistence type="predicted"/>
<organism evidence="1 2">
    <name type="scientific">Fibrella aquatilis</name>
    <dbReference type="NCBI Taxonomy" id="2817059"/>
    <lineage>
        <taxon>Bacteria</taxon>
        <taxon>Pseudomonadati</taxon>
        <taxon>Bacteroidota</taxon>
        <taxon>Cytophagia</taxon>
        <taxon>Cytophagales</taxon>
        <taxon>Spirosomataceae</taxon>
        <taxon>Fibrella</taxon>
    </lineage>
</organism>
<reference evidence="1 2" key="1">
    <citation type="submission" date="2021-03" db="EMBL/GenBank/DDBJ databases">
        <title>Fibrella sp. HMF5036 genome sequencing and assembly.</title>
        <authorList>
            <person name="Kang H."/>
            <person name="Kim H."/>
            <person name="Bae S."/>
            <person name="Joh K."/>
        </authorList>
    </citation>
    <scope>NUCLEOTIDE SEQUENCE [LARGE SCALE GENOMIC DNA]</scope>
    <source>
        <strain evidence="1 2">HMF5036</strain>
    </source>
</reference>
<name>A0A939JYQ3_9BACT</name>
<keyword evidence="2" id="KW-1185">Reference proteome</keyword>
<dbReference type="Proteomes" id="UP000664795">
    <property type="component" value="Unassembled WGS sequence"/>
</dbReference>
<evidence type="ECO:0000313" key="2">
    <source>
        <dbReference type="Proteomes" id="UP000664795"/>
    </source>
</evidence>
<protein>
    <submittedName>
        <fullName evidence="1">Uncharacterized protein</fullName>
    </submittedName>
</protein>
<accession>A0A939JYQ3</accession>
<comment type="caution">
    <text evidence="1">The sequence shown here is derived from an EMBL/GenBank/DDBJ whole genome shotgun (WGS) entry which is preliminary data.</text>
</comment>
<gene>
    <name evidence="1" type="ORF">J2I48_15160</name>
</gene>
<evidence type="ECO:0000313" key="1">
    <source>
        <dbReference type="EMBL" id="MBO0932349.1"/>
    </source>
</evidence>
<sequence>MSHSLRRTPIFGFTTGTTEKLDKRWANRRVRRRNRIRVQAGYEPILLREVSNVWAFKKDGKVYHRDPPHTTWMRK</sequence>
<dbReference type="EMBL" id="JAFMYU010000011">
    <property type="protein sequence ID" value="MBO0932349.1"/>
    <property type="molecule type" value="Genomic_DNA"/>
</dbReference>
<dbReference type="AlphaFoldDB" id="A0A939JYQ3"/>